<evidence type="ECO:0000256" key="2">
    <source>
        <dbReference type="ARBA" id="ARBA00022980"/>
    </source>
</evidence>
<dbReference type="InterPro" id="IPR008991">
    <property type="entry name" value="Translation_prot_SH3-like_sf"/>
</dbReference>
<evidence type="ECO:0000256" key="3">
    <source>
        <dbReference type="ARBA" id="ARBA00023274"/>
    </source>
</evidence>
<sequence>MANGRSSSKARKVRRRYFGAPSHVVHRQFTVPVSGTETKMMGLRRAALRAGDRVVIDRGQGLEGNYAEKDTKVKDVQGKVLRVDYKRRLVFIEDLKERKRGNKVADRPIDPRNLTIIAFDLTDPKRKAKLEKLNAQALE</sequence>
<dbReference type="EMBL" id="KT006949">
    <property type="protein sequence ID" value="AKQ01063.1"/>
    <property type="molecule type" value="Genomic_DNA"/>
</dbReference>
<accession>A0A0H4T0N3</accession>
<dbReference type="AlphaFoldDB" id="A0A0H4T0N3"/>
<dbReference type="InterPro" id="IPR005756">
    <property type="entry name" value="Ribosomal_uL24_euk/arc"/>
</dbReference>
<dbReference type="Gene3D" id="2.30.30.30">
    <property type="match status" value="1"/>
</dbReference>
<name>A0A0H4T0N3_9EURY</name>
<evidence type="ECO:0000256" key="1">
    <source>
        <dbReference type="ARBA" id="ARBA00010618"/>
    </source>
</evidence>
<dbReference type="NCBIfam" id="TIGR01080">
    <property type="entry name" value="rplX_A_E"/>
    <property type="match status" value="1"/>
</dbReference>
<dbReference type="GO" id="GO:0003735">
    <property type="term" value="F:structural constituent of ribosome"/>
    <property type="evidence" value="ECO:0007669"/>
    <property type="project" value="UniProtKB-UniRule"/>
</dbReference>
<evidence type="ECO:0000313" key="6">
    <source>
        <dbReference type="EMBL" id="AKQ01063.1"/>
    </source>
</evidence>
<evidence type="ECO:0000256" key="4">
    <source>
        <dbReference type="ARBA" id="ARBA00035478"/>
    </source>
</evidence>
<keyword evidence="2 6" id="KW-0689">Ribosomal protein</keyword>
<evidence type="ECO:0000256" key="5">
    <source>
        <dbReference type="NCBIfam" id="TIGR01080"/>
    </source>
</evidence>
<proteinExistence type="inferred from homology"/>
<dbReference type="GO" id="GO:0015934">
    <property type="term" value="C:large ribosomal subunit"/>
    <property type="evidence" value="ECO:0007669"/>
    <property type="project" value="UniProtKB-UniRule"/>
</dbReference>
<dbReference type="Pfam" id="PF16906">
    <property type="entry name" value="Ribosomal_L26"/>
    <property type="match status" value="1"/>
</dbReference>
<organism evidence="6">
    <name type="scientific">uncultured euryarchaeote Rifle_16ft_4_minimus_14142</name>
    <dbReference type="NCBI Taxonomy" id="1665188"/>
    <lineage>
        <taxon>Archaea</taxon>
        <taxon>Methanobacteriati</taxon>
        <taxon>Methanobacteriota</taxon>
        <taxon>environmental samples</taxon>
    </lineage>
</organism>
<dbReference type="InterPro" id="IPR014722">
    <property type="entry name" value="Rib_uL2_dom2"/>
</dbReference>
<reference evidence="6" key="1">
    <citation type="journal article" date="2015" name="ISME J.">
        <title>Aquifer environment selects for microbial species cohorts in sediment and groundwater.</title>
        <authorList>
            <person name="Hug L.A."/>
            <person name="Thomas B.C."/>
            <person name="Brown C.T."/>
            <person name="Frischkorn K.R."/>
            <person name="Williams K.H."/>
            <person name="Tringe S.G."/>
            <person name="Banfield J.F."/>
        </authorList>
    </citation>
    <scope>NUCLEOTIDE SEQUENCE</scope>
</reference>
<dbReference type="SUPFAM" id="SSF50104">
    <property type="entry name" value="Translation proteins SH3-like domain"/>
    <property type="match status" value="1"/>
</dbReference>
<dbReference type="GO" id="GO:0006412">
    <property type="term" value="P:translation"/>
    <property type="evidence" value="ECO:0007669"/>
    <property type="project" value="UniProtKB-UniRule"/>
</dbReference>
<comment type="similarity">
    <text evidence="1">Belongs to the universal ribosomal protein uL24 family.</text>
</comment>
<protein>
    <recommendedName>
        <fullName evidence="4 5">50S ribosomal protein L24</fullName>
    </recommendedName>
</protein>
<keyword evidence="3" id="KW-0687">Ribonucleoprotein</keyword>